<evidence type="ECO:0000313" key="1">
    <source>
        <dbReference type="EMBL" id="MBB3997229.1"/>
    </source>
</evidence>
<name>A0A7W6EG16_9HYPH</name>
<dbReference type="AlphaFoldDB" id="A0A7W6EG16"/>
<dbReference type="RefSeq" id="WP_183198532.1">
    <property type="nucleotide sequence ID" value="NZ_JACIEK010000001.1"/>
</dbReference>
<reference evidence="1 2" key="1">
    <citation type="submission" date="2020-08" db="EMBL/GenBank/DDBJ databases">
        <title>Genomic Encyclopedia of Type Strains, Phase IV (KMG-IV): sequencing the most valuable type-strain genomes for metagenomic binning, comparative biology and taxonomic classification.</title>
        <authorList>
            <person name="Goeker M."/>
        </authorList>
    </citation>
    <scope>NUCLEOTIDE SEQUENCE [LARGE SCALE GENOMIC DNA]</scope>
    <source>
        <strain evidence="1 2">DSM 102238</strain>
    </source>
</reference>
<evidence type="ECO:0000313" key="2">
    <source>
        <dbReference type="Proteomes" id="UP000542776"/>
    </source>
</evidence>
<gene>
    <name evidence="1" type="ORF">GGR04_001050</name>
</gene>
<comment type="caution">
    <text evidence="1">The sequence shown here is derived from an EMBL/GenBank/DDBJ whole genome shotgun (WGS) entry which is preliminary data.</text>
</comment>
<organism evidence="1 2">
    <name type="scientific">Aureimonas pseudogalii</name>
    <dbReference type="NCBI Taxonomy" id="1744844"/>
    <lineage>
        <taxon>Bacteria</taxon>
        <taxon>Pseudomonadati</taxon>
        <taxon>Pseudomonadota</taxon>
        <taxon>Alphaproteobacteria</taxon>
        <taxon>Hyphomicrobiales</taxon>
        <taxon>Aurantimonadaceae</taxon>
        <taxon>Aureimonas</taxon>
    </lineage>
</organism>
<keyword evidence="2" id="KW-1185">Reference proteome</keyword>
<dbReference type="EMBL" id="JACIEK010000001">
    <property type="protein sequence ID" value="MBB3997229.1"/>
    <property type="molecule type" value="Genomic_DNA"/>
</dbReference>
<dbReference type="Proteomes" id="UP000542776">
    <property type="component" value="Unassembled WGS sequence"/>
</dbReference>
<sequence>MSEMQHTPGPWVATLDPQGLTSDDYLIGEEGGPNLDGVATCSKRDAPLISTAPRLLAALIAAERLFEHTWAMNGTIHKEMKAAIKEATTSA</sequence>
<protein>
    <submittedName>
        <fullName evidence="1">Uncharacterized protein</fullName>
    </submittedName>
</protein>
<proteinExistence type="predicted"/>
<accession>A0A7W6EG16</accession>